<dbReference type="InterPro" id="IPR020015">
    <property type="entry name" value="Decahaem_cyt-c_DmsE"/>
</dbReference>
<protein>
    <submittedName>
        <fullName evidence="5">Cytochrome c-type protein NrfB</fullName>
    </submittedName>
</protein>
<evidence type="ECO:0000256" key="2">
    <source>
        <dbReference type="SAM" id="MobiDB-lite"/>
    </source>
</evidence>
<dbReference type="NCBIfam" id="TIGR01905">
    <property type="entry name" value="paired_CXXCH_1"/>
    <property type="match status" value="2"/>
</dbReference>
<dbReference type="Gene3D" id="3.90.10.10">
    <property type="entry name" value="Cytochrome C3"/>
    <property type="match status" value="1"/>
</dbReference>
<dbReference type="InterPro" id="IPR051829">
    <property type="entry name" value="Multiheme_Cytochr_ET"/>
</dbReference>
<feature type="domain" description="Doubled CXXCH motif" evidence="3">
    <location>
        <begin position="187"/>
        <end position="228"/>
    </location>
</feature>
<feature type="compositionally biased region" description="Basic and acidic residues" evidence="2">
    <location>
        <begin position="102"/>
        <end position="113"/>
    </location>
</feature>
<evidence type="ECO:0000259" key="4">
    <source>
        <dbReference type="Pfam" id="PF22678"/>
    </source>
</evidence>
<dbReference type="PANTHER" id="PTHR35038">
    <property type="entry name" value="DISSIMILATORY SULFITE REDUCTASE SIRA"/>
    <property type="match status" value="1"/>
</dbReference>
<feature type="region of interest" description="Disordered" evidence="2">
    <location>
        <begin position="94"/>
        <end position="113"/>
    </location>
</feature>
<accession>A0A1J5S481</accession>
<dbReference type="Gene3D" id="1.10.1130.10">
    <property type="entry name" value="Flavocytochrome C3, Chain A"/>
    <property type="match status" value="2"/>
</dbReference>
<dbReference type="PANTHER" id="PTHR35038:SF6">
    <property type="entry name" value="SURFACE LOCALIZED DECAHEME CYTOCHROME C LIPOPROTEIN"/>
    <property type="match status" value="1"/>
</dbReference>
<evidence type="ECO:0000313" key="5">
    <source>
        <dbReference type="EMBL" id="OIQ99052.1"/>
    </source>
</evidence>
<feature type="domain" description="Cytochrome c-type protein NrfB-like" evidence="4">
    <location>
        <begin position="80"/>
        <end position="161"/>
    </location>
</feature>
<comment type="caution">
    <text evidence="5">The sequence shown here is derived from an EMBL/GenBank/DDBJ whole genome shotgun (WGS) entry which is preliminary data.</text>
</comment>
<dbReference type="GO" id="GO:0016491">
    <property type="term" value="F:oxidoreductase activity"/>
    <property type="evidence" value="ECO:0007669"/>
    <property type="project" value="TreeGrafter"/>
</dbReference>
<keyword evidence="1" id="KW-0732">Signal</keyword>
<dbReference type="Pfam" id="PF22678">
    <property type="entry name" value="Cytochrom_c_NrfB-like"/>
    <property type="match status" value="1"/>
</dbReference>
<sequence>MKLLNKTLAICAVASIFFCAGSASGADNPTSAPNKQVFKDVVLRGDARCTSCHDEGDSPEVLRIGKTRHGVTGDARTPSCTSCHGESFAHEKDANAGLKKPAKPDVTFDAKSKNTAEQKDKACMTCHLGGNRINWEGSQHANADVACTTCHQVHTQHDAVRDKLTQGEVCFACHKDVRSQVHMSSTHPILAGKVVCSDCHNPHGSNGPKLLRENTVNETCYTCHAEKRGPFLWEHPPVSDDCTNCHTPHGSNNAPLLKSRPPYLCQQCHSAQYHPSTAYSGTGLPITAGGSSPAQQLLLRDCLNCHSQVHGSNHPSGPRNTR</sequence>
<dbReference type="NCBIfam" id="TIGR03508">
    <property type="entry name" value="decahem_SO"/>
    <property type="match status" value="1"/>
</dbReference>
<dbReference type="SUPFAM" id="SSF48695">
    <property type="entry name" value="Multiheme cytochromes"/>
    <property type="match status" value="1"/>
</dbReference>
<organism evidence="5">
    <name type="scientific">mine drainage metagenome</name>
    <dbReference type="NCBI Taxonomy" id="410659"/>
    <lineage>
        <taxon>unclassified sequences</taxon>
        <taxon>metagenomes</taxon>
        <taxon>ecological metagenomes</taxon>
    </lineage>
</organism>
<evidence type="ECO:0000259" key="3">
    <source>
        <dbReference type="Pfam" id="PF09699"/>
    </source>
</evidence>
<name>A0A1J5S481_9ZZZZ</name>
<dbReference type="AlphaFoldDB" id="A0A1J5S481"/>
<dbReference type="Pfam" id="PF09699">
    <property type="entry name" value="Paired_CXXCH_1"/>
    <property type="match status" value="2"/>
</dbReference>
<dbReference type="InterPro" id="IPR053875">
    <property type="entry name" value="Cytochrom_c_NrfB-like_dom"/>
</dbReference>
<dbReference type="EMBL" id="MLJW01000111">
    <property type="protein sequence ID" value="OIQ99052.1"/>
    <property type="molecule type" value="Genomic_DNA"/>
</dbReference>
<dbReference type="InterPro" id="IPR010177">
    <property type="entry name" value="Paired_CXXCH_1"/>
</dbReference>
<feature type="domain" description="Doubled CXXCH motif" evidence="3">
    <location>
        <begin position="235"/>
        <end position="271"/>
    </location>
</feature>
<evidence type="ECO:0000256" key="1">
    <source>
        <dbReference type="ARBA" id="ARBA00022729"/>
    </source>
</evidence>
<proteinExistence type="predicted"/>
<gene>
    <name evidence="5" type="primary">nrfB_1</name>
    <name evidence="5" type="ORF">GALL_189660</name>
</gene>
<dbReference type="InterPro" id="IPR036280">
    <property type="entry name" value="Multihaem_cyt_sf"/>
</dbReference>
<reference evidence="5" key="1">
    <citation type="submission" date="2016-10" db="EMBL/GenBank/DDBJ databases">
        <title>Sequence of Gallionella enrichment culture.</title>
        <authorList>
            <person name="Poehlein A."/>
            <person name="Muehling M."/>
            <person name="Daniel R."/>
        </authorList>
    </citation>
    <scope>NUCLEOTIDE SEQUENCE</scope>
</reference>